<dbReference type="InterPro" id="IPR050168">
    <property type="entry name" value="AAA_ATPase_domain"/>
</dbReference>
<accession>A0A6A5ASC5</accession>
<dbReference type="Proteomes" id="UP000469452">
    <property type="component" value="Unassembled WGS sequence"/>
</dbReference>
<comment type="caution">
    <text evidence="4">The sequence shown here is derived from an EMBL/GenBank/DDBJ whole genome shotgun (WGS) entry which is preliminary data.</text>
</comment>
<dbReference type="GO" id="GO:0016887">
    <property type="term" value="F:ATP hydrolysis activity"/>
    <property type="evidence" value="ECO:0007669"/>
    <property type="project" value="TreeGrafter"/>
</dbReference>
<evidence type="ECO:0000256" key="2">
    <source>
        <dbReference type="ARBA" id="ARBA00022840"/>
    </source>
</evidence>
<dbReference type="PANTHER" id="PTHR23077:SF171">
    <property type="entry name" value="NUCLEAR VALOSIN-CONTAINING PROTEIN-LIKE"/>
    <property type="match status" value="1"/>
</dbReference>
<dbReference type="EMBL" id="VJMI01009778">
    <property type="protein sequence ID" value="KAF0757992.1"/>
    <property type="molecule type" value="Genomic_DNA"/>
</dbReference>
<evidence type="ECO:0000259" key="3">
    <source>
        <dbReference type="Pfam" id="PF17862"/>
    </source>
</evidence>
<dbReference type="Gene3D" id="1.10.8.60">
    <property type="match status" value="1"/>
</dbReference>
<proteinExistence type="predicted"/>
<reference evidence="4 5" key="1">
    <citation type="submission" date="2019-06" db="EMBL/GenBank/DDBJ databases">
        <title>Genomics analysis of Aphanomyces spp. identifies a new class of oomycete effector associated with host adaptation.</title>
        <authorList>
            <person name="Gaulin E."/>
        </authorList>
    </citation>
    <scope>NUCLEOTIDE SEQUENCE [LARGE SCALE GENOMIC DNA]</scope>
    <source>
        <strain evidence="4 5">E</strain>
    </source>
</reference>
<gene>
    <name evidence="4" type="ORF">AaE_004078</name>
</gene>
<keyword evidence="1" id="KW-0547">Nucleotide-binding</keyword>
<dbReference type="Gene3D" id="3.40.50.300">
    <property type="entry name" value="P-loop containing nucleotide triphosphate hydrolases"/>
    <property type="match status" value="1"/>
</dbReference>
<organism evidence="4 5">
    <name type="scientific">Aphanomyces astaci</name>
    <name type="common">Crayfish plague agent</name>
    <dbReference type="NCBI Taxonomy" id="112090"/>
    <lineage>
        <taxon>Eukaryota</taxon>
        <taxon>Sar</taxon>
        <taxon>Stramenopiles</taxon>
        <taxon>Oomycota</taxon>
        <taxon>Saprolegniomycetes</taxon>
        <taxon>Saprolegniales</taxon>
        <taxon>Verrucalvaceae</taxon>
        <taxon>Aphanomyces</taxon>
    </lineage>
</organism>
<evidence type="ECO:0000313" key="4">
    <source>
        <dbReference type="EMBL" id="KAF0757992.1"/>
    </source>
</evidence>
<dbReference type="InterPro" id="IPR027417">
    <property type="entry name" value="P-loop_NTPase"/>
</dbReference>
<dbReference type="GO" id="GO:0005524">
    <property type="term" value="F:ATP binding"/>
    <property type="evidence" value="ECO:0007669"/>
    <property type="project" value="UniProtKB-KW"/>
</dbReference>
<dbReference type="SUPFAM" id="SSF52540">
    <property type="entry name" value="P-loop containing nucleoside triphosphate hydrolases"/>
    <property type="match status" value="1"/>
</dbReference>
<dbReference type="VEuPathDB" id="FungiDB:H257_17573"/>
<feature type="domain" description="AAA ATPase AAA+ lid" evidence="3">
    <location>
        <begin position="42"/>
        <end position="87"/>
    </location>
</feature>
<evidence type="ECO:0000313" key="5">
    <source>
        <dbReference type="Proteomes" id="UP000469452"/>
    </source>
</evidence>
<name>A0A6A5ASC5_APHAT</name>
<keyword evidence="2" id="KW-0067">ATP-binding</keyword>
<dbReference type="FunFam" id="1.10.8.60:FF:000038">
    <property type="entry name" value="spermatogenesis-associated protein 5-like protein 1"/>
    <property type="match status" value="1"/>
</dbReference>
<sequence>MIDAALLRPGRFDRVVYVPLPDQDDRFKILQIHTKHASLSTNVDLKWVAAQTPMFSGAELENVCREAALLALRENIHMEEIDVRHFQQALLLTSPVSSEESLETFQRFHDKQGAHD</sequence>
<dbReference type="AlphaFoldDB" id="A0A6A5ASC5"/>
<dbReference type="InterPro" id="IPR041569">
    <property type="entry name" value="AAA_lid_3"/>
</dbReference>
<protein>
    <recommendedName>
        <fullName evidence="3">AAA ATPase AAA+ lid domain-containing protein</fullName>
    </recommendedName>
</protein>
<dbReference type="PANTHER" id="PTHR23077">
    <property type="entry name" value="AAA-FAMILY ATPASE"/>
    <property type="match status" value="1"/>
</dbReference>
<dbReference type="Pfam" id="PF17862">
    <property type="entry name" value="AAA_lid_3"/>
    <property type="match status" value="1"/>
</dbReference>
<evidence type="ECO:0000256" key="1">
    <source>
        <dbReference type="ARBA" id="ARBA00022741"/>
    </source>
</evidence>